<sequence length="55" mass="5845">MNSALLSTLDNSAEKTEVAQTATKQTSTLVEIVSLATMFLATSAVVLLLSLTWVM</sequence>
<organism evidence="2 3">
    <name type="scientific">Vibrio qingdaonensis</name>
    <dbReference type="NCBI Taxonomy" id="2829491"/>
    <lineage>
        <taxon>Bacteria</taxon>
        <taxon>Pseudomonadati</taxon>
        <taxon>Pseudomonadota</taxon>
        <taxon>Gammaproteobacteria</taxon>
        <taxon>Vibrionales</taxon>
        <taxon>Vibrionaceae</taxon>
        <taxon>Vibrio</taxon>
    </lineage>
</organism>
<comment type="caution">
    <text evidence="2">The sequence shown here is derived from an EMBL/GenBank/DDBJ whole genome shotgun (WGS) entry which is preliminary data.</text>
</comment>
<dbReference type="EMBL" id="JAKRRY010000004">
    <property type="protein sequence ID" value="MCW8345419.1"/>
    <property type="molecule type" value="Genomic_DNA"/>
</dbReference>
<keyword evidence="1" id="KW-0472">Membrane</keyword>
<dbReference type="Proteomes" id="UP001155587">
    <property type="component" value="Unassembled WGS sequence"/>
</dbReference>
<gene>
    <name evidence="2" type="ORF">MD535_05155</name>
</gene>
<evidence type="ECO:0000256" key="1">
    <source>
        <dbReference type="SAM" id="Phobius"/>
    </source>
</evidence>
<dbReference type="AlphaFoldDB" id="A0A9X3CL41"/>
<feature type="transmembrane region" description="Helical" evidence="1">
    <location>
        <begin position="32"/>
        <end position="54"/>
    </location>
</feature>
<keyword evidence="1" id="KW-0812">Transmembrane</keyword>
<keyword evidence="1" id="KW-1133">Transmembrane helix</keyword>
<dbReference type="RefSeq" id="WP_265673860.1">
    <property type="nucleotide sequence ID" value="NZ_JAKRRY010000004.1"/>
</dbReference>
<evidence type="ECO:0000313" key="3">
    <source>
        <dbReference type="Proteomes" id="UP001155587"/>
    </source>
</evidence>
<evidence type="ECO:0000313" key="2">
    <source>
        <dbReference type="EMBL" id="MCW8345419.1"/>
    </source>
</evidence>
<proteinExistence type="predicted"/>
<protein>
    <submittedName>
        <fullName evidence="2">Uncharacterized protein</fullName>
    </submittedName>
</protein>
<accession>A0A9X3CL41</accession>
<name>A0A9X3CL41_9VIBR</name>
<keyword evidence="3" id="KW-1185">Reference proteome</keyword>
<reference evidence="2" key="1">
    <citation type="submission" date="2022-02" db="EMBL/GenBank/DDBJ databases">
        <title>Vibrio sp. nov, a new bacterium isolated from seawater.</title>
        <authorList>
            <person name="Yuan Y."/>
        </authorList>
    </citation>
    <scope>NUCLEOTIDE SEQUENCE</scope>
    <source>
        <strain evidence="2">ZSDZ65</strain>
    </source>
</reference>